<sequence>MSTQPQLPTADTPPNFKPFIILTTRLLIVPTPLAIDSPSYISLYQSLHANQAFCEMGFGKEFLAVQWTEEQTREKIVGFDVGVSWAENELGDFGVALRHVNGKEVMEARVLDGLEEERKGLEVMIVESGEEVNRLISSPQWIGYAGVRDCTYSIPARLPSDPALPPLHERIELRYGIAPAHWGKGLASEAAKAVIQWAKTEKGVKRLLAETEGDNSRSARVLEKMGFVELEGNLFWKDGGQKEWGWWIG</sequence>
<protein>
    <recommendedName>
        <fullName evidence="1">N-acetyltransferase domain-containing protein</fullName>
    </recommendedName>
</protein>
<organism evidence="2 3">
    <name type="scientific">Massarina eburnea CBS 473.64</name>
    <dbReference type="NCBI Taxonomy" id="1395130"/>
    <lineage>
        <taxon>Eukaryota</taxon>
        <taxon>Fungi</taxon>
        <taxon>Dikarya</taxon>
        <taxon>Ascomycota</taxon>
        <taxon>Pezizomycotina</taxon>
        <taxon>Dothideomycetes</taxon>
        <taxon>Pleosporomycetidae</taxon>
        <taxon>Pleosporales</taxon>
        <taxon>Massarineae</taxon>
        <taxon>Massarinaceae</taxon>
        <taxon>Massarina</taxon>
    </lineage>
</organism>
<dbReference type="Proteomes" id="UP000799753">
    <property type="component" value="Unassembled WGS sequence"/>
</dbReference>
<dbReference type="GO" id="GO:0016747">
    <property type="term" value="F:acyltransferase activity, transferring groups other than amino-acyl groups"/>
    <property type="evidence" value="ECO:0007669"/>
    <property type="project" value="InterPro"/>
</dbReference>
<evidence type="ECO:0000259" key="1">
    <source>
        <dbReference type="PROSITE" id="PS51186"/>
    </source>
</evidence>
<feature type="domain" description="N-acetyltransferase" evidence="1">
    <location>
        <begin position="100"/>
        <end position="249"/>
    </location>
</feature>
<dbReference type="InterPro" id="IPR000182">
    <property type="entry name" value="GNAT_dom"/>
</dbReference>
<dbReference type="PANTHER" id="PTHR43792:SF1">
    <property type="entry name" value="N-ACETYLTRANSFERASE DOMAIN-CONTAINING PROTEIN"/>
    <property type="match status" value="1"/>
</dbReference>
<dbReference type="PROSITE" id="PS51186">
    <property type="entry name" value="GNAT"/>
    <property type="match status" value="1"/>
</dbReference>
<dbReference type="SUPFAM" id="SSF55729">
    <property type="entry name" value="Acyl-CoA N-acyltransferases (Nat)"/>
    <property type="match status" value="1"/>
</dbReference>
<dbReference type="AlphaFoldDB" id="A0A6A6S5G4"/>
<evidence type="ECO:0000313" key="2">
    <source>
        <dbReference type="EMBL" id="KAF2641394.1"/>
    </source>
</evidence>
<dbReference type="EMBL" id="MU006783">
    <property type="protein sequence ID" value="KAF2641394.1"/>
    <property type="molecule type" value="Genomic_DNA"/>
</dbReference>
<dbReference type="Pfam" id="PF13302">
    <property type="entry name" value="Acetyltransf_3"/>
    <property type="match status" value="1"/>
</dbReference>
<name>A0A6A6S5G4_9PLEO</name>
<dbReference type="InterPro" id="IPR051531">
    <property type="entry name" value="N-acetyltransferase"/>
</dbReference>
<dbReference type="Gene3D" id="3.40.630.30">
    <property type="match status" value="1"/>
</dbReference>
<dbReference type="PANTHER" id="PTHR43792">
    <property type="entry name" value="GNAT FAMILY, PUTATIVE (AFU_ORTHOLOGUE AFUA_3G00765)-RELATED-RELATED"/>
    <property type="match status" value="1"/>
</dbReference>
<reference evidence="2" key="1">
    <citation type="journal article" date="2020" name="Stud. Mycol.">
        <title>101 Dothideomycetes genomes: a test case for predicting lifestyles and emergence of pathogens.</title>
        <authorList>
            <person name="Haridas S."/>
            <person name="Albert R."/>
            <person name="Binder M."/>
            <person name="Bloem J."/>
            <person name="Labutti K."/>
            <person name="Salamov A."/>
            <person name="Andreopoulos B."/>
            <person name="Baker S."/>
            <person name="Barry K."/>
            <person name="Bills G."/>
            <person name="Bluhm B."/>
            <person name="Cannon C."/>
            <person name="Castanera R."/>
            <person name="Culley D."/>
            <person name="Daum C."/>
            <person name="Ezra D."/>
            <person name="Gonzalez J."/>
            <person name="Henrissat B."/>
            <person name="Kuo A."/>
            <person name="Liang C."/>
            <person name="Lipzen A."/>
            <person name="Lutzoni F."/>
            <person name="Magnuson J."/>
            <person name="Mondo S."/>
            <person name="Nolan M."/>
            <person name="Ohm R."/>
            <person name="Pangilinan J."/>
            <person name="Park H.-J."/>
            <person name="Ramirez L."/>
            <person name="Alfaro M."/>
            <person name="Sun H."/>
            <person name="Tritt A."/>
            <person name="Yoshinaga Y."/>
            <person name="Zwiers L.-H."/>
            <person name="Turgeon B."/>
            <person name="Goodwin S."/>
            <person name="Spatafora J."/>
            <person name="Crous P."/>
            <person name="Grigoriev I."/>
        </authorList>
    </citation>
    <scope>NUCLEOTIDE SEQUENCE</scope>
    <source>
        <strain evidence="2">CBS 473.64</strain>
    </source>
</reference>
<proteinExistence type="predicted"/>
<gene>
    <name evidence="2" type="ORF">P280DRAFT_469017</name>
</gene>
<evidence type="ECO:0000313" key="3">
    <source>
        <dbReference type="Proteomes" id="UP000799753"/>
    </source>
</evidence>
<keyword evidence="3" id="KW-1185">Reference proteome</keyword>
<accession>A0A6A6S5G4</accession>
<dbReference type="InterPro" id="IPR016181">
    <property type="entry name" value="Acyl_CoA_acyltransferase"/>
</dbReference>
<dbReference type="CDD" id="cd04301">
    <property type="entry name" value="NAT_SF"/>
    <property type="match status" value="1"/>
</dbReference>
<dbReference type="OrthoDB" id="630895at2759"/>